<protein>
    <recommendedName>
        <fullName evidence="1">Reverse transcriptase Ty1/copia-type domain-containing protein</fullName>
    </recommendedName>
</protein>
<evidence type="ECO:0000313" key="3">
    <source>
        <dbReference type="Proteomes" id="UP000004994"/>
    </source>
</evidence>
<dbReference type="PANTHER" id="PTHR11439:SF478">
    <property type="entry name" value="REVERSE TRANSCRIPTASE TY1_COPIA-TYPE DOMAIN-CONTAINING PROTEIN"/>
    <property type="match status" value="1"/>
</dbReference>
<evidence type="ECO:0000259" key="1">
    <source>
        <dbReference type="Pfam" id="PF07727"/>
    </source>
</evidence>
<dbReference type="Proteomes" id="UP000004994">
    <property type="component" value="Chromosome 5"/>
</dbReference>
<dbReference type="InterPro" id="IPR013103">
    <property type="entry name" value="RVT_2"/>
</dbReference>
<dbReference type="EnsemblPlants" id="Solyc05g041113.1.1">
    <property type="protein sequence ID" value="Solyc05g041113.1.1"/>
    <property type="gene ID" value="Solyc05g041113.1"/>
</dbReference>
<dbReference type="InterPro" id="IPR043502">
    <property type="entry name" value="DNA/RNA_pol_sf"/>
</dbReference>
<dbReference type="Gramene" id="Solyc05g041113.1.1">
    <property type="protein sequence ID" value="Solyc05g041113.1.1"/>
    <property type="gene ID" value="Solyc05g041113.1"/>
</dbReference>
<proteinExistence type="predicted"/>
<dbReference type="AlphaFoldDB" id="A0A3Q7GIZ7"/>
<dbReference type="Pfam" id="PF07727">
    <property type="entry name" value="RVT_2"/>
    <property type="match status" value="1"/>
</dbReference>
<evidence type="ECO:0000313" key="2">
    <source>
        <dbReference type="EnsemblPlants" id="Solyc05g041113.1.1"/>
    </source>
</evidence>
<sequence>MEQCNQILRLLNRSQLNETSANSNMTGILASSSSLINTHPTHSQWIVDSGATNHMVNDNSIFNAGLTVARIGKVQIPTGESAMITHSGKYDNGLIPILHPTKIAEEFPIARLGECDIEPLIDSIETKTIVEAASSVDSVGQPPVLKNNFKIKDLGDLRYFLGIEFARNSEGILMHQRKYAMELISDSEMSGSKPCATPVEVNKKLTTSEFDNHFKLDNGNVLLDSGEYQRFVGRLLYLTITRPDIAFAVQSLSHFMHAPKSSHMEAALRVVKYVKQAPGLGFCDADWGSCINSRRSITGYMIMFGNSLISWKSKKQPTVSRSSAEAEYRSLASTVAEVIWLIGMFRELEAESAYARAEAIIGEIQRINIMAVEALRR</sequence>
<accession>A0A3Q7GIZ7</accession>
<dbReference type="InParanoid" id="A0A3Q7GIZ7"/>
<organism evidence="2">
    <name type="scientific">Solanum lycopersicum</name>
    <name type="common">Tomato</name>
    <name type="synonym">Lycopersicon esculentum</name>
    <dbReference type="NCBI Taxonomy" id="4081"/>
    <lineage>
        <taxon>Eukaryota</taxon>
        <taxon>Viridiplantae</taxon>
        <taxon>Streptophyta</taxon>
        <taxon>Embryophyta</taxon>
        <taxon>Tracheophyta</taxon>
        <taxon>Spermatophyta</taxon>
        <taxon>Magnoliopsida</taxon>
        <taxon>eudicotyledons</taxon>
        <taxon>Gunneridae</taxon>
        <taxon>Pentapetalae</taxon>
        <taxon>asterids</taxon>
        <taxon>lamiids</taxon>
        <taxon>Solanales</taxon>
        <taxon>Solanaceae</taxon>
        <taxon>Solanoideae</taxon>
        <taxon>Solaneae</taxon>
        <taxon>Solanum</taxon>
        <taxon>Solanum subgen. Lycopersicon</taxon>
    </lineage>
</organism>
<dbReference type="STRING" id="4081.A0A3Q7GIZ7"/>
<dbReference type="CDD" id="cd09272">
    <property type="entry name" value="RNase_HI_RT_Ty1"/>
    <property type="match status" value="1"/>
</dbReference>
<dbReference type="SUPFAM" id="SSF56672">
    <property type="entry name" value="DNA/RNA polymerases"/>
    <property type="match status" value="1"/>
</dbReference>
<feature type="domain" description="Reverse transcriptase Ty1/copia-type" evidence="1">
    <location>
        <begin position="145"/>
        <end position="200"/>
    </location>
</feature>
<name>A0A3Q7GIZ7_SOLLC</name>
<keyword evidence="3" id="KW-1185">Reference proteome</keyword>
<dbReference type="PANTHER" id="PTHR11439">
    <property type="entry name" value="GAG-POL-RELATED RETROTRANSPOSON"/>
    <property type="match status" value="1"/>
</dbReference>
<reference evidence="2" key="2">
    <citation type="submission" date="2019-01" db="UniProtKB">
        <authorList>
            <consortium name="EnsemblPlants"/>
        </authorList>
    </citation>
    <scope>IDENTIFICATION</scope>
    <source>
        <strain evidence="2">cv. Heinz 1706</strain>
    </source>
</reference>
<reference evidence="2" key="1">
    <citation type="journal article" date="2012" name="Nature">
        <title>The tomato genome sequence provides insights into fleshy fruit evolution.</title>
        <authorList>
            <consortium name="Tomato Genome Consortium"/>
        </authorList>
    </citation>
    <scope>NUCLEOTIDE SEQUENCE [LARGE SCALE GENOMIC DNA]</scope>
    <source>
        <strain evidence="2">cv. Heinz 1706</strain>
    </source>
</reference>